<dbReference type="Proteomes" id="UP001225646">
    <property type="component" value="Unassembled WGS sequence"/>
</dbReference>
<evidence type="ECO:0000313" key="4">
    <source>
        <dbReference type="EMBL" id="MDQ0161153.1"/>
    </source>
</evidence>
<dbReference type="PANTHER" id="PTHR11124">
    <property type="entry name" value="VACUOLAR SORTING PROTEIN VPS29"/>
    <property type="match status" value="1"/>
</dbReference>
<accession>A0ABT9VJK4</accession>
<keyword evidence="5" id="KW-1185">Reference proteome</keyword>
<sequence>MKVLIISDSHGNIESLKKIKERHQDEVEAMIHCGDSELQVGCEALLDMLVVRGNCDFDSFPNEIIQDIGSLRFFVTHGHLYSVKSTLMKLKYRAIEAGANIVCFGHSHILGAEMVEGILFINPGSISFPRMRKEKTYVILQIDNGQANVDFYDENGELLKHMSTAFQIA</sequence>
<dbReference type="SUPFAM" id="SSF56300">
    <property type="entry name" value="Metallo-dependent phosphatases"/>
    <property type="match status" value="1"/>
</dbReference>
<evidence type="ECO:0000256" key="1">
    <source>
        <dbReference type="ARBA" id="ARBA00008950"/>
    </source>
</evidence>
<dbReference type="Gene3D" id="3.60.21.10">
    <property type="match status" value="1"/>
</dbReference>
<comment type="cofactor">
    <cofactor evidence="2">
        <name>a divalent metal cation</name>
        <dbReference type="ChEBI" id="CHEBI:60240"/>
    </cofactor>
</comment>
<feature type="domain" description="Calcineurin-like phosphoesterase" evidence="3">
    <location>
        <begin position="1"/>
        <end position="144"/>
    </location>
</feature>
<dbReference type="NCBIfam" id="TIGR00040">
    <property type="entry name" value="yfcE"/>
    <property type="match status" value="1"/>
</dbReference>
<name>A0ABT9VJK4_9BACI</name>
<organism evidence="4 5">
    <name type="scientific">Aeribacillus alveayuensis</name>
    <dbReference type="NCBI Taxonomy" id="279215"/>
    <lineage>
        <taxon>Bacteria</taxon>
        <taxon>Bacillati</taxon>
        <taxon>Bacillota</taxon>
        <taxon>Bacilli</taxon>
        <taxon>Bacillales</taxon>
        <taxon>Bacillaceae</taxon>
        <taxon>Aeribacillus</taxon>
    </lineage>
</organism>
<dbReference type="InterPro" id="IPR029052">
    <property type="entry name" value="Metallo-depent_PP-like"/>
</dbReference>
<dbReference type="CDD" id="cd00841">
    <property type="entry name" value="MPP_YfcE"/>
    <property type="match status" value="1"/>
</dbReference>
<comment type="caution">
    <text evidence="4">The sequence shown here is derived from an EMBL/GenBank/DDBJ whole genome shotgun (WGS) entry which is preliminary data.</text>
</comment>
<dbReference type="Pfam" id="PF12850">
    <property type="entry name" value="Metallophos_2"/>
    <property type="match status" value="1"/>
</dbReference>
<dbReference type="InterPro" id="IPR024654">
    <property type="entry name" value="Calcineurin-like_PHP_lpxH"/>
</dbReference>
<keyword evidence="2" id="KW-0479">Metal-binding</keyword>
<evidence type="ECO:0000313" key="5">
    <source>
        <dbReference type="Proteomes" id="UP001225646"/>
    </source>
</evidence>
<dbReference type="InterPro" id="IPR041802">
    <property type="entry name" value="MPP_YfcE"/>
</dbReference>
<gene>
    <name evidence="4" type="ORF">J2S06_000223</name>
</gene>
<dbReference type="InterPro" id="IPR000979">
    <property type="entry name" value="Phosphodiesterase_MJ0936/Vps29"/>
</dbReference>
<dbReference type="EMBL" id="JAUSTR010000001">
    <property type="protein sequence ID" value="MDQ0161153.1"/>
    <property type="molecule type" value="Genomic_DNA"/>
</dbReference>
<dbReference type="RefSeq" id="WP_044893063.1">
    <property type="nucleotide sequence ID" value="NZ_JAUSTR010000001.1"/>
</dbReference>
<comment type="similarity">
    <text evidence="1 2">Belongs to the metallophosphoesterase superfamily. YfcE family.</text>
</comment>
<evidence type="ECO:0000256" key="2">
    <source>
        <dbReference type="RuleBase" id="RU362039"/>
    </source>
</evidence>
<proteinExistence type="inferred from homology"/>
<reference evidence="4 5" key="1">
    <citation type="submission" date="2023-07" db="EMBL/GenBank/DDBJ databases">
        <title>Genomic Encyclopedia of Type Strains, Phase IV (KMG-IV): sequencing the most valuable type-strain genomes for metagenomic binning, comparative biology and taxonomic classification.</title>
        <authorList>
            <person name="Goeker M."/>
        </authorList>
    </citation>
    <scope>NUCLEOTIDE SEQUENCE [LARGE SCALE GENOMIC DNA]</scope>
    <source>
        <strain evidence="4 5">DSM 19092</strain>
    </source>
</reference>
<dbReference type="EC" id="3.1.4.-" evidence="2"/>
<evidence type="ECO:0000259" key="3">
    <source>
        <dbReference type="Pfam" id="PF12850"/>
    </source>
</evidence>
<protein>
    <recommendedName>
        <fullName evidence="2">Phosphoesterase</fullName>
        <ecNumber evidence="2">3.1.4.-</ecNumber>
    </recommendedName>
</protein>